<sequence>MLTEVKKLREAVLSKQNGLNLDKLCTQRKQFLVGNLANRITEIYLVQFLGNSFFF</sequence>
<comment type="caution">
    <text evidence="1">The sequence shown here is derived from an EMBL/GenBank/DDBJ whole genome shotgun (WGS) entry which is preliminary data.</text>
</comment>
<name>A0A2P6QTL8_ROSCH</name>
<gene>
    <name evidence="1" type="ORF">RchiOBHm_Chr4g0403581</name>
</gene>
<protein>
    <submittedName>
        <fullName evidence="1">Uncharacterized protein</fullName>
    </submittedName>
</protein>
<evidence type="ECO:0000313" key="2">
    <source>
        <dbReference type="Proteomes" id="UP000238479"/>
    </source>
</evidence>
<dbReference type="AlphaFoldDB" id="A0A2P6QTL8"/>
<proteinExistence type="predicted"/>
<dbReference type="Gramene" id="PRQ37530">
    <property type="protein sequence ID" value="PRQ37530"/>
    <property type="gene ID" value="RchiOBHm_Chr4g0403581"/>
</dbReference>
<accession>A0A2P6QTL8</accession>
<dbReference type="EMBL" id="PDCK01000042">
    <property type="protein sequence ID" value="PRQ37530.1"/>
    <property type="molecule type" value="Genomic_DNA"/>
</dbReference>
<reference evidence="1 2" key="1">
    <citation type="journal article" date="2018" name="Nat. Genet.">
        <title>The Rosa genome provides new insights in the design of modern roses.</title>
        <authorList>
            <person name="Bendahmane M."/>
        </authorList>
    </citation>
    <scope>NUCLEOTIDE SEQUENCE [LARGE SCALE GENOMIC DNA]</scope>
    <source>
        <strain evidence="2">cv. Old Blush</strain>
    </source>
</reference>
<dbReference type="Proteomes" id="UP000238479">
    <property type="component" value="Chromosome 4"/>
</dbReference>
<evidence type="ECO:0000313" key="1">
    <source>
        <dbReference type="EMBL" id="PRQ37530.1"/>
    </source>
</evidence>
<keyword evidence="2" id="KW-1185">Reference proteome</keyword>
<organism evidence="1 2">
    <name type="scientific">Rosa chinensis</name>
    <name type="common">China rose</name>
    <dbReference type="NCBI Taxonomy" id="74649"/>
    <lineage>
        <taxon>Eukaryota</taxon>
        <taxon>Viridiplantae</taxon>
        <taxon>Streptophyta</taxon>
        <taxon>Embryophyta</taxon>
        <taxon>Tracheophyta</taxon>
        <taxon>Spermatophyta</taxon>
        <taxon>Magnoliopsida</taxon>
        <taxon>eudicotyledons</taxon>
        <taxon>Gunneridae</taxon>
        <taxon>Pentapetalae</taxon>
        <taxon>rosids</taxon>
        <taxon>fabids</taxon>
        <taxon>Rosales</taxon>
        <taxon>Rosaceae</taxon>
        <taxon>Rosoideae</taxon>
        <taxon>Rosoideae incertae sedis</taxon>
        <taxon>Rosa</taxon>
    </lineage>
</organism>